<gene>
    <name evidence="7" type="ORF">DdX_00373</name>
</gene>
<dbReference type="Pfam" id="PF23106">
    <property type="entry name" value="EGF_Teneurin"/>
    <property type="match status" value="1"/>
</dbReference>
<dbReference type="CDD" id="cd00054">
    <property type="entry name" value="EGF_CA"/>
    <property type="match status" value="1"/>
</dbReference>
<comment type="caution">
    <text evidence="7">The sequence shown here is derived from an EMBL/GenBank/DDBJ whole genome shotgun (WGS) entry which is preliminary data.</text>
</comment>
<feature type="domain" description="EGF-like" evidence="6">
    <location>
        <begin position="430"/>
        <end position="466"/>
    </location>
</feature>
<evidence type="ECO:0000313" key="7">
    <source>
        <dbReference type="EMBL" id="KAI1728210.1"/>
    </source>
</evidence>
<dbReference type="SUPFAM" id="SSF57196">
    <property type="entry name" value="EGF/Laminin"/>
    <property type="match status" value="4"/>
</dbReference>
<dbReference type="SMART" id="SM00181">
    <property type="entry name" value="EGF"/>
    <property type="match status" value="7"/>
</dbReference>
<dbReference type="AlphaFoldDB" id="A0AAD4RD68"/>
<reference evidence="7" key="1">
    <citation type="submission" date="2022-01" db="EMBL/GenBank/DDBJ databases">
        <title>Genome Sequence Resource for Two Populations of Ditylenchus destructor, the Migratory Endoparasitic Phytonematode.</title>
        <authorList>
            <person name="Zhang H."/>
            <person name="Lin R."/>
            <person name="Xie B."/>
        </authorList>
    </citation>
    <scope>NUCLEOTIDE SEQUENCE</scope>
    <source>
        <strain evidence="7">BazhouSP</strain>
    </source>
</reference>
<comment type="caution">
    <text evidence="4">Lacks conserved residue(s) required for the propagation of feature annotation.</text>
</comment>
<dbReference type="Proteomes" id="UP001201812">
    <property type="component" value="Unassembled WGS sequence"/>
</dbReference>
<dbReference type="PROSITE" id="PS00022">
    <property type="entry name" value="EGF_1"/>
    <property type="match status" value="6"/>
</dbReference>
<feature type="region of interest" description="Disordered" evidence="5">
    <location>
        <begin position="597"/>
        <end position="631"/>
    </location>
</feature>
<keyword evidence="2" id="KW-0677">Repeat</keyword>
<dbReference type="InterPro" id="IPR001881">
    <property type="entry name" value="EGF-like_Ca-bd_dom"/>
</dbReference>
<feature type="domain" description="EGF-like" evidence="6">
    <location>
        <begin position="142"/>
        <end position="179"/>
    </location>
</feature>
<dbReference type="InterPro" id="IPR051830">
    <property type="entry name" value="NOTCH_homolog"/>
</dbReference>
<dbReference type="InterPro" id="IPR000742">
    <property type="entry name" value="EGF"/>
</dbReference>
<dbReference type="Pfam" id="PF12661">
    <property type="entry name" value="hEGF"/>
    <property type="match status" value="2"/>
</dbReference>
<evidence type="ECO:0000256" key="4">
    <source>
        <dbReference type="PROSITE-ProRule" id="PRU00076"/>
    </source>
</evidence>
<proteinExistence type="predicted"/>
<feature type="domain" description="EGF-like" evidence="6">
    <location>
        <begin position="544"/>
        <end position="583"/>
    </location>
</feature>
<evidence type="ECO:0000259" key="6">
    <source>
        <dbReference type="PROSITE" id="PS50026"/>
    </source>
</evidence>
<dbReference type="PANTHER" id="PTHR24033">
    <property type="entry name" value="EGF-LIKE DOMAIN-CONTAINING PROTEIN"/>
    <property type="match status" value="1"/>
</dbReference>
<sequence>MYYIRSSSHCGCNPAQEAIVETVGNVSEQNIPGHVFVIPNTQGNFVISKNAQMRNNVLAMEHATALHKLIHVNAILLIMETRVKMSTQLSKIVIEETVPIMATALAQMRIQIVNATQVLLVYDVNKVYFMPLLNTFIGLNPVIAACNDKDQCNGHGKCEGTTQHFTCSCNNGYSGNNCEIADLNVIPCERSDCHDHGKCEGVKAKFSCKCDNGYVGNTCADTPCDNGACNGHGKCIGTSSNFNCSCDNGWLYPAMEAIVITTEVAVERKTALLVLVIRVSLAVDVRIKIVTIKLTAMVTELALEQYKMQLASAAKAIQAIVAKMQITMKFHVIEAIVTIMGIVLDRRIVLNVVVIVAFREIDAKEHSALHKHNVTLTARAMEPLTAIHAHAAQVTPCDRSDCSEHGNCTGMKSAPKCTCDSGRTGTHCEKETPCDSSDCSNHGTCTGSKANPTCTCGSGYCGSKCGDSCGSNNNNPTNTPTNTNPGNSNSCEQSLCNNAGVCIGTAQNFTCQCISGWSGPRCTNRFSGQKCQFGPGGSTGGVITGSGCLGNGSQQCSGNGQCIVLNNQFICACFNGWTGPLCGTQVILAGGNGPGSTTNGGTGGTSGTGGTVTLPNGTVIGGGSTGTSGNTGTGGNSGLKLHYKWFFGTNGVVAG</sequence>
<dbReference type="EMBL" id="JAKKPZ010000001">
    <property type="protein sequence ID" value="KAI1728210.1"/>
    <property type="molecule type" value="Genomic_DNA"/>
</dbReference>
<protein>
    <submittedName>
        <fullName evidence="7">Teneurin-4</fullName>
    </submittedName>
</protein>
<evidence type="ECO:0000313" key="8">
    <source>
        <dbReference type="Proteomes" id="UP001201812"/>
    </source>
</evidence>
<feature type="disulfide bond" evidence="4">
    <location>
        <begin position="169"/>
        <end position="178"/>
    </location>
</feature>
<feature type="disulfide bond" evidence="4">
    <location>
        <begin position="573"/>
        <end position="582"/>
    </location>
</feature>
<feature type="compositionally biased region" description="Gly residues" evidence="5">
    <location>
        <begin position="619"/>
        <end position="631"/>
    </location>
</feature>
<dbReference type="PROSITE" id="PS50026">
    <property type="entry name" value="EGF_3"/>
    <property type="match status" value="6"/>
</dbReference>
<evidence type="ECO:0000256" key="2">
    <source>
        <dbReference type="ARBA" id="ARBA00022737"/>
    </source>
</evidence>
<dbReference type="InterPro" id="IPR013032">
    <property type="entry name" value="EGF-like_CS"/>
</dbReference>
<keyword evidence="1 4" id="KW-0245">EGF-like domain</keyword>
<feature type="domain" description="EGF-like" evidence="6">
    <location>
        <begin position="487"/>
        <end position="523"/>
    </location>
</feature>
<feature type="disulfide bond" evidence="4">
    <location>
        <begin position="419"/>
        <end position="428"/>
    </location>
</feature>
<feature type="disulfide bond" evidence="4">
    <location>
        <begin position="210"/>
        <end position="219"/>
    </location>
</feature>
<evidence type="ECO:0000256" key="5">
    <source>
        <dbReference type="SAM" id="MobiDB-lite"/>
    </source>
</evidence>
<keyword evidence="8" id="KW-1185">Reference proteome</keyword>
<accession>A0AAD4RD68</accession>
<dbReference type="SMART" id="SM00179">
    <property type="entry name" value="EGF_CA"/>
    <property type="match status" value="4"/>
</dbReference>
<dbReference type="Gene3D" id="2.10.25.10">
    <property type="entry name" value="Laminin"/>
    <property type="match status" value="5"/>
</dbReference>
<evidence type="ECO:0000256" key="1">
    <source>
        <dbReference type="ARBA" id="ARBA00022536"/>
    </source>
</evidence>
<organism evidence="7 8">
    <name type="scientific">Ditylenchus destructor</name>
    <dbReference type="NCBI Taxonomy" id="166010"/>
    <lineage>
        <taxon>Eukaryota</taxon>
        <taxon>Metazoa</taxon>
        <taxon>Ecdysozoa</taxon>
        <taxon>Nematoda</taxon>
        <taxon>Chromadorea</taxon>
        <taxon>Rhabditida</taxon>
        <taxon>Tylenchina</taxon>
        <taxon>Tylenchomorpha</taxon>
        <taxon>Sphaerularioidea</taxon>
        <taxon>Anguinidae</taxon>
        <taxon>Anguininae</taxon>
        <taxon>Ditylenchus</taxon>
    </lineage>
</organism>
<keyword evidence="3 4" id="KW-1015">Disulfide bond</keyword>
<feature type="domain" description="EGF-like" evidence="6">
    <location>
        <begin position="184"/>
        <end position="220"/>
    </location>
</feature>
<feature type="domain" description="EGF-like" evidence="6">
    <location>
        <begin position="393"/>
        <end position="429"/>
    </location>
</feature>
<feature type="disulfide bond" evidence="4">
    <location>
        <begin position="513"/>
        <end position="522"/>
    </location>
</feature>
<feature type="disulfide bond" evidence="4">
    <location>
        <begin position="456"/>
        <end position="465"/>
    </location>
</feature>
<evidence type="ECO:0000256" key="3">
    <source>
        <dbReference type="ARBA" id="ARBA00023157"/>
    </source>
</evidence>
<dbReference type="GO" id="GO:0005509">
    <property type="term" value="F:calcium ion binding"/>
    <property type="evidence" value="ECO:0007669"/>
    <property type="project" value="InterPro"/>
</dbReference>
<name>A0AAD4RD68_9BILA</name>
<dbReference type="PROSITE" id="PS01186">
    <property type="entry name" value="EGF_2"/>
    <property type="match status" value="4"/>
</dbReference>
<feature type="compositionally biased region" description="Gly residues" evidence="5">
    <location>
        <begin position="597"/>
        <end position="610"/>
    </location>
</feature>